<gene>
    <name evidence="9" type="ORF">SpAn4DRAFT_0001</name>
</gene>
<dbReference type="InterPro" id="IPR037522">
    <property type="entry name" value="HD_GYP_dom"/>
</dbReference>
<keyword evidence="4" id="KW-0732">Signal</keyword>
<evidence type="ECO:0000259" key="7">
    <source>
        <dbReference type="PROSITE" id="PS50887"/>
    </source>
</evidence>
<reference evidence="10" key="1">
    <citation type="submission" date="2015-03" db="EMBL/GenBank/DDBJ databases">
        <authorList>
            <person name="Nijsse Bart"/>
        </authorList>
    </citation>
    <scope>NUCLEOTIDE SEQUENCE [LARGE SCALE GENOMIC DNA]</scope>
</reference>
<dbReference type="GO" id="GO:0046872">
    <property type="term" value="F:metal ion binding"/>
    <property type="evidence" value="ECO:0007669"/>
    <property type="project" value="UniProtKB-KW"/>
</dbReference>
<dbReference type="InterPro" id="IPR029787">
    <property type="entry name" value="Nucleotide_cyclase"/>
</dbReference>
<evidence type="ECO:0000259" key="8">
    <source>
        <dbReference type="PROSITE" id="PS51832"/>
    </source>
</evidence>
<evidence type="ECO:0000256" key="4">
    <source>
        <dbReference type="ARBA" id="ARBA00022729"/>
    </source>
</evidence>
<dbReference type="NCBIfam" id="TIGR00229">
    <property type="entry name" value="sensory_box"/>
    <property type="match status" value="1"/>
</dbReference>
<dbReference type="Pfam" id="PF13487">
    <property type="entry name" value="HD_5"/>
    <property type="match status" value="1"/>
</dbReference>
<organism evidence="9 10">
    <name type="scientific">Sporomusa ovata</name>
    <dbReference type="NCBI Taxonomy" id="2378"/>
    <lineage>
        <taxon>Bacteria</taxon>
        <taxon>Bacillati</taxon>
        <taxon>Bacillota</taxon>
        <taxon>Negativicutes</taxon>
        <taxon>Selenomonadales</taxon>
        <taxon>Sporomusaceae</taxon>
        <taxon>Sporomusa</taxon>
    </lineage>
</organism>
<dbReference type="InterPro" id="IPR000014">
    <property type="entry name" value="PAS"/>
</dbReference>
<evidence type="ECO:0000313" key="10">
    <source>
        <dbReference type="Proteomes" id="UP000049855"/>
    </source>
</evidence>
<dbReference type="InterPro" id="IPR035965">
    <property type="entry name" value="PAS-like_dom_sf"/>
</dbReference>
<dbReference type="GO" id="GO:1901359">
    <property type="term" value="F:tungstate binding"/>
    <property type="evidence" value="ECO:0007669"/>
    <property type="project" value="UniProtKB-ARBA"/>
</dbReference>
<dbReference type="GO" id="GO:0015689">
    <property type="term" value="P:molybdate ion transport"/>
    <property type="evidence" value="ECO:0007669"/>
    <property type="project" value="InterPro"/>
</dbReference>
<dbReference type="PROSITE" id="PS51832">
    <property type="entry name" value="HD_GYP"/>
    <property type="match status" value="1"/>
</dbReference>
<dbReference type="SMART" id="SM00091">
    <property type="entry name" value="PAS"/>
    <property type="match status" value="1"/>
</dbReference>
<dbReference type="PROSITE" id="PS50112">
    <property type="entry name" value="PAS"/>
    <property type="match status" value="1"/>
</dbReference>
<evidence type="ECO:0000256" key="1">
    <source>
        <dbReference type="ARBA" id="ARBA00009175"/>
    </source>
</evidence>
<dbReference type="SUPFAM" id="SSF55073">
    <property type="entry name" value="Nucleotide cyclase"/>
    <property type="match status" value="1"/>
</dbReference>
<protein>
    <submittedName>
        <fullName evidence="9">Molybdenum ABC transporter, periplasmic molybdenum-binding protein ModA (TC 3.A.1.8.1)</fullName>
    </submittedName>
</protein>
<dbReference type="InterPro" id="IPR043128">
    <property type="entry name" value="Rev_trsase/Diguanyl_cyclase"/>
</dbReference>
<dbReference type="Gene3D" id="3.30.70.270">
    <property type="match status" value="1"/>
</dbReference>
<dbReference type="NCBIfam" id="TIGR00254">
    <property type="entry name" value="GGDEF"/>
    <property type="match status" value="1"/>
</dbReference>
<accession>A0A0U1L2E9</accession>
<feature type="domain" description="HD-GYP" evidence="8">
    <location>
        <begin position="301"/>
        <end position="496"/>
    </location>
</feature>
<keyword evidence="3" id="KW-0479">Metal-binding</keyword>
<evidence type="ECO:0000256" key="2">
    <source>
        <dbReference type="ARBA" id="ARBA00022505"/>
    </source>
</evidence>
<dbReference type="NCBIfam" id="TIGR01256">
    <property type="entry name" value="modA"/>
    <property type="match status" value="1"/>
</dbReference>
<sequence>MSNYMSNVVICQYKKKPEKLDKVLRFVASSIGEALLVTDLNAKILFMNSMAENLTGYLAAEVLGTTVMELFEIIDTTTGKVEFPTGERTKENTVIRFGNNTSLFTKQGKEVAVFGSVSQIMNDAKNIVGYVIVFFDMTEQRRRERVFKDSGMRDNLTGLYNRSYFTWETTRVKGKQCVPVGLIMCDIDGLKIVNDTLGHNAGDNLLIVVAMILKKSFHEEDIVVRIGGDEFAILLFNSSNSAVSNACRRIRKNIAEYNEMNTGLPLSVSLGYAVGNNISSDISKLIEQADRNMYKEKQQQSRSIKRAVVNTIMRMIGTKDLITQGHCERVKNLMEPIALSLGLSEESINELKLLAEFHDIGKVGIADRILLKPGPLTDEERNEMQRHCEIGQQIAMAAPDLAHIANGILKHHEWWNGTGYPQGIKGEIIPIECRILAVADAYDAMTNDRPYRKAMTSEAAVEELKRGAGLQFDPVVVVEFTRMLKTLKIYAAASVKDALLKVKRAYIANNPEQSLLLRFGGSGELKQQIEDGALVDVYISAAHSQMNQLQEKKMLIDETRRELLQNRIVLIASKKSDISCNFQTLTKDQVKKIAIGNPESVPAGKYAQELLMSLGIFGNVKAKLIIAKDVRQVLTFVETGNIDVGIVYQTDAQISKTVKILDRAPLKSCSPVVYPVAVMKDSNNIETSKEFIKFLTGYQAREIFMKYGFTICDGS</sequence>
<dbReference type="InterPro" id="IPR000700">
    <property type="entry name" value="PAS-assoc_C"/>
</dbReference>
<dbReference type="PROSITE" id="PS50887">
    <property type="entry name" value="GGDEF"/>
    <property type="match status" value="1"/>
</dbReference>
<evidence type="ECO:0000313" key="9">
    <source>
        <dbReference type="EMBL" id="CQR73539.1"/>
    </source>
</evidence>
<keyword evidence="2" id="KW-0500">Molybdenum</keyword>
<evidence type="ECO:0000259" key="5">
    <source>
        <dbReference type="PROSITE" id="PS50112"/>
    </source>
</evidence>
<dbReference type="Gene3D" id="1.10.3210.10">
    <property type="entry name" value="Hypothetical protein af1432"/>
    <property type="match status" value="1"/>
</dbReference>
<name>A0A0U1L2E9_9FIRM</name>
<dbReference type="PANTHER" id="PTHR45228">
    <property type="entry name" value="CYCLIC DI-GMP PHOSPHODIESTERASE TM_0186-RELATED"/>
    <property type="match status" value="1"/>
</dbReference>
<dbReference type="AlphaFoldDB" id="A0A0U1L2E9"/>
<proteinExistence type="inferred from homology"/>
<feature type="domain" description="GGDEF" evidence="7">
    <location>
        <begin position="178"/>
        <end position="310"/>
    </location>
</feature>
<dbReference type="InterPro" id="IPR052020">
    <property type="entry name" value="Cyclic_di-GMP/3'3'-cGAMP_PDE"/>
</dbReference>
<dbReference type="SUPFAM" id="SSF109604">
    <property type="entry name" value="HD-domain/PDEase-like"/>
    <property type="match status" value="1"/>
</dbReference>
<feature type="domain" description="PAC" evidence="6">
    <location>
        <begin position="88"/>
        <end position="149"/>
    </location>
</feature>
<comment type="similarity">
    <text evidence="1">Belongs to the bacterial solute-binding protein ModA family.</text>
</comment>
<dbReference type="Gene3D" id="3.30.450.20">
    <property type="entry name" value="PAS domain"/>
    <property type="match status" value="1"/>
</dbReference>
<dbReference type="CDD" id="cd00077">
    <property type="entry name" value="HDc"/>
    <property type="match status" value="1"/>
</dbReference>
<dbReference type="InterPro" id="IPR000160">
    <property type="entry name" value="GGDEF_dom"/>
</dbReference>
<dbReference type="InterPro" id="IPR041879">
    <property type="entry name" value="YvgL-like_PBP2"/>
</dbReference>
<dbReference type="Pfam" id="PF13426">
    <property type="entry name" value="PAS_9"/>
    <property type="match status" value="1"/>
</dbReference>
<dbReference type="Gene3D" id="3.40.190.10">
    <property type="entry name" value="Periplasmic binding protein-like II"/>
    <property type="match status" value="2"/>
</dbReference>
<dbReference type="RefSeq" id="WP_021170818.1">
    <property type="nucleotide sequence ID" value="NZ_CTRP01000014.1"/>
</dbReference>
<evidence type="ECO:0000259" key="6">
    <source>
        <dbReference type="PROSITE" id="PS50113"/>
    </source>
</evidence>
<dbReference type="PROSITE" id="PS50113">
    <property type="entry name" value="PAC"/>
    <property type="match status" value="1"/>
</dbReference>
<dbReference type="FunFam" id="3.40.190.10:FF:000035">
    <property type="entry name" value="Molybdate ABC transporter substrate-binding protein"/>
    <property type="match status" value="1"/>
</dbReference>
<dbReference type="SMART" id="SM00267">
    <property type="entry name" value="GGDEF"/>
    <property type="match status" value="1"/>
</dbReference>
<dbReference type="Proteomes" id="UP000049855">
    <property type="component" value="Unassembled WGS sequence"/>
</dbReference>
<dbReference type="SUPFAM" id="SSF55785">
    <property type="entry name" value="PYP-like sensor domain (PAS domain)"/>
    <property type="match status" value="1"/>
</dbReference>
<dbReference type="CDD" id="cd01949">
    <property type="entry name" value="GGDEF"/>
    <property type="match status" value="1"/>
</dbReference>
<dbReference type="SUPFAM" id="SSF53850">
    <property type="entry name" value="Periplasmic binding protein-like II"/>
    <property type="match status" value="1"/>
</dbReference>
<dbReference type="Pfam" id="PF00990">
    <property type="entry name" value="GGDEF"/>
    <property type="match status" value="1"/>
</dbReference>
<dbReference type="SMART" id="SM00471">
    <property type="entry name" value="HDc"/>
    <property type="match status" value="1"/>
</dbReference>
<dbReference type="EMBL" id="CTRP01000014">
    <property type="protein sequence ID" value="CQR73539.1"/>
    <property type="molecule type" value="Genomic_DNA"/>
</dbReference>
<dbReference type="CDD" id="cd13537">
    <property type="entry name" value="PBP2_YvgL_like"/>
    <property type="match status" value="1"/>
</dbReference>
<dbReference type="PANTHER" id="PTHR45228:SF1">
    <property type="entry name" value="CYCLIC DI-GMP PHOSPHODIESTERASE TM_0186"/>
    <property type="match status" value="1"/>
</dbReference>
<evidence type="ECO:0000256" key="3">
    <source>
        <dbReference type="ARBA" id="ARBA00022723"/>
    </source>
</evidence>
<dbReference type="GO" id="GO:0030973">
    <property type="term" value="F:molybdate ion binding"/>
    <property type="evidence" value="ECO:0007669"/>
    <property type="project" value="UniProtKB-ARBA"/>
</dbReference>
<dbReference type="Pfam" id="PF13531">
    <property type="entry name" value="SBP_bac_11"/>
    <property type="match status" value="1"/>
</dbReference>
<dbReference type="CDD" id="cd00130">
    <property type="entry name" value="PAS"/>
    <property type="match status" value="1"/>
</dbReference>
<feature type="domain" description="PAS" evidence="5">
    <location>
        <begin position="20"/>
        <end position="74"/>
    </location>
</feature>
<dbReference type="InterPro" id="IPR003607">
    <property type="entry name" value="HD/PDEase_dom"/>
</dbReference>
<dbReference type="InterPro" id="IPR005950">
    <property type="entry name" value="ModA"/>
</dbReference>
<keyword evidence="10" id="KW-1185">Reference proteome</keyword>